<dbReference type="PANTHER" id="PTHR43819:SF1">
    <property type="entry name" value="ARCHAEAL-TYPE GLUTAMATE SYNTHASE [NADPH]"/>
    <property type="match status" value="1"/>
</dbReference>
<dbReference type="InterPro" id="IPR024188">
    <property type="entry name" value="GltB"/>
</dbReference>
<evidence type="ECO:0000256" key="1">
    <source>
        <dbReference type="ARBA" id="ARBA00009716"/>
    </source>
</evidence>
<dbReference type="InterPro" id="IPR027283">
    <property type="entry name" value="YerD"/>
</dbReference>
<accession>A0A0W0UZP0</accession>
<comment type="similarity">
    <text evidence="1 2">Belongs to the glutamate synthase family.</text>
</comment>
<dbReference type="PATRIC" id="fig|455.5.peg.103"/>
<reference evidence="5 6" key="1">
    <citation type="submission" date="2015-11" db="EMBL/GenBank/DDBJ databases">
        <title>Genomic analysis of 38 Legionella species identifies large and diverse effector repertoires.</title>
        <authorList>
            <person name="Burstein D."/>
            <person name="Amaro F."/>
            <person name="Zusman T."/>
            <person name="Lifshitz Z."/>
            <person name="Cohen O."/>
            <person name="Gilbert J.A."/>
            <person name="Pupko T."/>
            <person name="Shuman H.A."/>
            <person name="Segal G."/>
        </authorList>
    </citation>
    <scope>NUCLEOTIDE SEQUENCE [LARGE SCALE GENOMIC DNA]</scope>
    <source>
        <strain evidence="5 6">JA-26-G1-E2</strain>
    </source>
</reference>
<dbReference type="STRING" id="455.Ljam_0100"/>
<dbReference type="PANTHER" id="PTHR43819">
    <property type="entry name" value="ARCHAEAL-TYPE GLUTAMATE SYNTHASE [NADPH]"/>
    <property type="match status" value="1"/>
</dbReference>
<dbReference type="GO" id="GO:0015930">
    <property type="term" value="F:glutamate synthase activity"/>
    <property type="evidence" value="ECO:0007669"/>
    <property type="project" value="InterPro"/>
</dbReference>
<dbReference type="Proteomes" id="UP000054715">
    <property type="component" value="Unassembled WGS sequence"/>
</dbReference>
<dbReference type="Pfam" id="PF01645">
    <property type="entry name" value="Glu_synthase"/>
    <property type="match status" value="1"/>
</dbReference>
<keyword evidence="3" id="KW-1133">Transmembrane helix</keyword>
<dbReference type="Gene3D" id="3.20.20.70">
    <property type="entry name" value="Aldolase class I"/>
    <property type="match status" value="1"/>
</dbReference>
<dbReference type="EMBL" id="LNYG01000001">
    <property type="protein sequence ID" value="KTD13310.1"/>
    <property type="molecule type" value="Genomic_DNA"/>
</dbReference>
<name>A0A0W0UZP0_9GAMM</name>
<dbReference type="GO" id="GO:0006537">
    <property type="term" value="P:glutamate biosynthetic process"/>
    <property type="evidence" value="ECO:0007669"/>
    <property type="project" value="InterPro"/>
</dbReference>
<dbReference type="RefSeq" id="WP_082651541.1">
    <property type="nucleotide sequence ID" value="NZ_CAAAJF010000003.1"/>
</dbReference>
<evidence type="ECO:0000313" key="5">
    <source>
        <dbReference type="EMBL" id="KTD13310.1"/>
    </source>
</evidence>
<keyword evidence="3" id="KW-0812">Transmembrane</keyword>
<evidence type="ECO:0000256" key="2">
    <source>
        <dbReference type="PIRNR" id="PIRNR006429"/>
    </source>
</evidence>
<dbReference type="InterPro" id="IPR013785">
    <property type="entry name" value="Aldolase_TIM"/>
</dbReference>
<dbReference type="PIRSF" id="PIRSF500060">
    <property type="entry name" value="UCP500060"/>
    <property type="match status" value="1"/>
</dbReference>
<feature type="domain" description="Glutamate synthase" evidence="4">
    <location>
        <begin position="152"/>
        <end position="470"/>
    </location>
</feature>
<dbReference type="SUPFAM" id="SSF51395">
    <property type="entry name" value="FMN-linked oxidoreductases"/>
    <property type="match status" value="1"/>
</dbReference>
<evidence type="ECO:0000313" key="6">
    <source>
        <dbReference type="Proteomes" id="UP000054715"/>
    </source>
</evidence>
<sequence length="510" mass="56977">MESLQLSKKDIFFLRALELNELILLLLVIGLIAVLVTVYFWDRRQKRHAILRNYPVLGHFRYFLEFLGEFFRQYIFANDREEMPFNRAERSWVYRAAKNVDTTIGFGSTRPLHDIGTVYFVSAPFPPLATDKATIRPVTIGPYCKYPYTSSHIFNISAMSYGAISKPAIQALARGAKKAGCWLNTGEGGVSPYHLESGCDVVAQIGTAKYGFRDKEGNLSDKRLRELAAIDCIKMFEIKLSQGAKPGKGGILPAVKVTEEVAEIRGILPHVDSISPNRHIDISNVDELLDNIEHIREITGKPVGCKFVLGSYEWVHDLCKAIHKKGIKFAPDFITLDSADGGTGASPQGLMDYMGIPIQESLPRLVDILVLYNLRERIKVIASGKLITPSGVTWALCAGADFVNSARGFMLALGCIQAMQCHKNTCPTGVTTHNARLQRGLVVEDKAERVYHYANNMAHEVAILCHSCGVEEPRQLKRKHARIVREDGFSVSLEEIFPNQKPLPEYENIR</sequence>
<proteinExistence type="inferred from homology"/>
<evidence type="ECO:0000259" key="4">
    <source>
        <dbReference type="Pfam" id="PF01645"/>
    </source>
</evidence>
<dbReference type="CDD" id="cd02808">
    <property type="entry name" value="GltS_FMN"/>
    <property type="match status" value="1"/>
</dbReference>
<feature type="transmembrane region" description="Helical" evidence="3">
    <location>
        <begin position="22"/>
        <end position="41"/>
    </location>
</feature>
<evidence type="ECO:0000256" key="3">
    <source>
        <dbReference type="SAM" id="Phobius"/>
    </source>
</evidence>
<gene>
    <name evidence="5" type="ORF">Ljam_0100</name>
</gene>
<dbReference type="InterPro" id="IPR002932">
    <property type="entry name" value="Glu_synthdom"/>
</dbReference>
<organism evidence="5 6">
    <name type="scientific">Legionella jamestowniensis</name>
    <dbReference type="NCBI Taxonomy" id="455"/>
    <lineage>
        <taxon>Bacteria</taxon>
        <taxon>Pseudomonadati</taxon>
        <taxon>Pseudomonadota</taxon>
        <taxon>Gammaproteobacteria</taxon>
        <taxon>Legionellales</taxon>
        <taxon>Legionellaceae</taxon>
        <taxon>Legionella</taxon>
    </lineage>
</organism>
<protein>
    <submittedName>
        <fullName evidence="5">Glutamate synthase</fullName>
    </submittedName>
</protein>
<keyword evidence="3" id="KW-0472">Membrane</keyword>
<dbReference type="OrthoDB" id="9795032at2"/>
<dbReference type="AlphaFoldDB" id="A0A0W0UZP0"/>
<dbReference type="PIRSF" id="PIRSF006429">
    <property type="entry name" value="GOGAT_lg_2"/>
    <property type="match status" value="1"/>
</dbReference>
<comment type="caution">
    <text evidence="5">The sequence shown here is derived from an EMBL/GenBank/DDBJ whole genome shotgun (WGS) entry which is preliminary data.</text>
</comment>